<sequence length="53" mass="6205">MPTIEESEHAIEIIKRKIYIDQKIKPIIKKVSLGCLLLVFVILIVLQIIKKYK</sequence>
<accession>A0A0H4Y193</accession>
<keyword evidence="3" id="KW-1185">Reference proteome</keyword>
<keyword evidence="1" id="KW-0472">Membrane</keyword>
<dbReference type="GeneID" id="25392220"/>
<feature type="transmembrane region" description="Helical" evidence="1">
    <location>
        <begin position="31"/>
        <end position="49"/>
    </location>
</feature>
<keyword evidence="1" id="KW-1133">Transmembrane helix</keyword>
<evidence type="ECO:0000256" key="1">
    <source>
        <dbReference type="SAM" id="Phobius"/>
    </source>
</evidence>
<keyword evidence="1" id="KW-0812">Transmembrane</keyword>
<reference evidence="2 3" key="1">
    <citation type="journal article" date="2015" name="J. Virol.">
        <title>Salmon gill poxvirus, the deepest representative of the Chordopoxvirinae.</title>
        <authorList>
            <person name="Gjessing M.C."/>
            <person name="Yutin N."/>
            <person name="Tengs T."/>
            <person name="Senkevich T."/>
            <person name="Koonin E.V."/>
            <person name="Ronning H.P."/>
            <person name="Alarson M."/>
            <person name="Ylving S."/>
            <person name="Lie K.-I."/>
            <person name="Saure B."/>
            <person name="Tran L."/>
            <person name="Moss B."/>
            <person name="Dale O.B."/>
        </authorList>
    </citation>
    <scope>NUCLEOTIDE SEQUENCE [LARGE SCALE GENOMIC DNA]</scope>
    <source>
        <strain evidence="2">2012-04-F277-L3G</strain>
    </source>
</reference>
<evidence type="ECO:0000313" key="2">
    <source>
        <dbReference type="EMBL" id="AKR04177.1"/>
    </source>
</evidence>
<organism evidence="2 3">
    <name type="scientific">Salmon gill poxvirus</name>
    <dbReference type="NCBI Taxonomy" id="1680908"/>
    <lineage>
        <taxon>Viruses</taxon>
        <taxon>Varidnaviria</taxon>
        <taxon>Bamfordvirae</taxon>
        <taxon>Nucleocytoviricota</taxon>
        <taxon>Pokkesviricetes</taxon>
        <taxon>Chitovirales</taxon>
        <taxon>Poxviridae</taxon>
        <taxon>Chordopoxvirinae</taxon>
        <taxon>Salmonpoxvirus</taxon>
        <taxon>Salmonpoxvirus gillpox</taxon>
        <taxon>Salmon gillpox virus</taxon>
    </lineage>
</organism>
<protein>
    <submittedName>
        <fullName evidence="2">Uncharacterized protein</fullName>
    </submittedName>
</protein>
<dbReference type="Proteomes" id="UP000105007">
    <property type="component" value="Segment"/>
</dbReference>
<dbReference type="KEGG" id="vg:25392220"/>
<evidence type="ECO:0000313" key="3">
    <source>
        <dbReference type="Proteomes" id="UP000105007"/>
    </source>
</evidence>
<name>A0A0H4Y193_9POXV</name>
<proteinExistence type="predicted"/>
<dbReference type="EMBL" id="KT159937">
    <property type="protein sequence ID" value="AKR04177.1"/>
    <property type="molecule type" value="Genomic_DNA"/>
</dbReference>
<dbReference type="RefSeq" id="YP_009162425.1">
    <property type="nucleotide sequence ID" value="NC_027707.1"/>
</dbReference>
<gene>
    <name evidence="2" type="ORF">SGPV053</name>
</gene>